<dbReference type="GO" id="GO:0005975">
    <property type="term" value="P:carbohydrate metabolic process"/>
    <property type="evidence" value="ECO:0007669"/>
    <property type="project" value="InterPro"/>
</dbReference>
<dbReference type="EMBL" id="CP030280">
    <property type="protein sequence ID" value="AWY97086.1"/>
    <property type="molecule type" value="Genomic_DNA"/>
</dbReference>
<keyword evidence="2" id="KW-1185">Reference proteome</keyword>
<dbReference type="InterPro" id="IPR011013">
    <property type="entry name" value="Gal_mutarotase_sf_dom"/>
</dbReference>
<dbReference type="SUPFAM" id="SSF74650">
    <property type="entry name" value="Galactose mutarotase-like"/>
    <property type="match status" value="1"/>
</dbReference>
<dbReference type="InterPro" id="IPR014718">
    <property type="entry name" value="GH-type_carb-bd"/>
</dbReference>
<dbReference type="Proteomes" id="UP000250003">
    <property type="component" value="Chromosome"/>
</dbReference>
<sequence>MTEIKCIKWKNLEGIQMENNTVSVVILPRLGGKLASLQYKKTKFEFAAQMKEQQYQIPGRDAEFEKFDASGLDDAFPSIAGSRVMSRNGEKVYPDHGEIWSSPFEYEIGRECVHLSFRSTRFSYTYEKTLELKENQVIIYYHICNEQKEPFPCLWAFHGLMRYEEDMELWYPKEVDSFENVLFSQELGAAERHVPIWNKEYDFSKVPARESGTMVKYYADKKIKSGFCGYRYPSYGMECVIEYNAQKLPYLGTWITAGGYRGDYNCAMEPANGYYDDIYIAEKNNSLYLLEKENPLDFHIKITMREMNKVSR</sequence>
<organism evidence="1 2">
    <name type="scientific">Blautia argi</name>
    <dbReference type="NCBI Taxonomy" id="1912897"/>
    <lineage>
        <taxon>Bacteria</taxon>
        <taxon>Bacillati</taxon>
        <taxon>Bacillota</taxon>
        <taxon>Clostridia</taxon>
        <taxon>Lachnospirales</taxon>
        <taxon>Lachnospiraceae</taxon>
        <taxon>Blautia</taxon>
    </lineage>
</organism>
<dbReference type="OrthoDB" id="113447at2"/>
<evidence type="ECO:0000313" key="2">
    <source>
        <dbReference type="Proteomes" id="UP000250003"/>
    </source>
</evidence>
<evidence type="ECO:0000313" key="1">
    <source>
        <dbReference type="EMBL" id="AWY97086.1"/>
    </source>
</evidence>
<dbReference type="GO" id="GO:0030246">
    <property type="term" value="F:carbohydrate binding"/>
    <property type="evidence" value="ECO:0007669"/>
    <property type="project" value="InterPro"/>
</dbReference>
<protein>
    <submittedName>
        <fullName evidence="1">DUF5107 domain-containing protein</fullName>
    </submittedName>
</protein>
<gene>
    <name evidence="1" type="ORF">DQQ01_01740</name>
</gene>
<dbReference type="Gene3D" id="2.70.98.10">
    <property type="match status" value="1"/>
</dbReference>
<name>A0A2Z4U7V9_9FIRM</name>
<dbReference type="KEGG" id="blau:DQQ01_01740"/>
<proteinExistence type="predicted"/>
<accession>A0A2Z4U7V9</accession>
<dbReference type="GO" id="GO:0003824">
    <property type="term" value="F:catalytic activity"/>
    <property type="evidence" value="ECO:0007669"/>
    <property type="project" value="InterPro"/>
</dbReference>
<reference evidence="2" key="1">
    <citation type="submission" date="2018-06" db="EMBL/GenBank/DDBJ databases">
        <title>Description of Blautia argi sp. nov., a new anaerobic isolated from dog feces.</title>
        <authorList>
            <person name="Chang Y.-H."/>
            <person name="Paek J."/>
            <person name="Shin Y."/>
        </authorList>
    </citation>
    <scope>NUCLEOTIDE SEQUENCE [LARGE SCALE GENOMIC DNA]</scope>
    <source>
        <strain evidence="2">KCTC 15426</strain>
    </source>
</reference>
<dbReference type="AlphaFoldDB" id="A0A2Z4U7V9"/>
<dbReference type="RefSeq" id="WP_111917919.1">
    <property type="nucleotide sequence ID" value="NZ_CAUWHR010000003.1"/>
</dbReference>